<gene>
    <name evidence="11" type="ORF">ASZ90_019539</name>
</gene>
<dbReference type="GO" id="GO:0008654">
    <property type="term" value="P:phospholipid biosynthetic process"/>
    <property type="evidence" value="ECO:0007669"/>
    <property type="project" value="UniProtKB-KW"/>
</dbReference>
<keyword evidence="11" id="KW-0012">Acyltransferase</keyword>
<dbReference type="PIRSF" id="PIRSF002465">
    <property type="entry name" value="Phsphlp_syn_PlsX"/>
    <property type="match status" value="1"/>
</dbReference>
<dbReference type="GO" id="GO:0005737">
    <property type="term" value="C:cytoplasm"/>
    <property type="evidence" value="ECO:0007669"/>
    <property type="project" value="UniProtKB-SubCell"/>
</dbReference>
<dbReference type="Pfam" id="PF02504">
    <property type="entry name" value="FA_synthesis"/>
    <property type="match status" value="1"/>
</dbReference>
<evidence type="ECO:0000256" key="1">
    <source>
        <dbReference type="ARBA" id="ARBA00001232"/>
    </source>
</evidence>
<keyword evidence="5 11" id="KW-0808">Transferase</keyword>
<comment type="catalytic activity">
    <reaction evidence="1">
        <text>a fatty acyl-[ACP] + phosphate = an acyl phosphate + holo-[ACP]</text>
        <dbReference type="Rhea" id="RHEA:42292"/>
        <dbReference type="Rhea" id="RHEA-COMP:9685"/>
        <dbReference type="Rhea" id="RHEA-COMP:14125"/>
        <dbReference type="ChEBI" id="CHEBI:43474"/>
        <dbReference type="ChEBI" id="CHEBI:59918"/>
        <dbReference type="ChEBI" id="CHEBI:64479"/>
        <dbReference type="ChEBI" id="CHEBI:138651"/>
        <dbReference type="EC" id="2.3.1.274"/>
    </reaction>
</comment>
<dbReference type="GO" id="GO:0043811">
    <property type="term" value="F:phosphate:acyl-[acyl carrier protein] acyltransferase activity"/>
    <property type="evidence" value="ECO:0007669"/>
    <property type="project" value="UniProtKB-EC"/>
</dbReference>
<keyword evidence="3" id="KW-0963">Cytoplasm</keyword>
<keyword evidence="7" id="KW-0594">Phospholipid biosynthesis</keyword>
<keyword evidence="8" id="KW-1208">Phospholipid metabolism</keyword>
<evidence type="ECO:0000256" key="6">
    <source>
        <dbReference type="ARBA" id="ARBA00023098"/>
    </source>
</evidence>
<dbReference type="EC" id="2.3.1.274" evidence="9"/>
<evidence type="ECO:0000256" key="7">
    <source>
        <dbReference type="ARBA" id="ARBA00023209"/>
    </source>
</evidence>
<evidence type="ECO:0000313" key="11">
    <source>
        <dbReference type="EMBL" id="KUG03078.1"/>
    </source>
</evidence>
<dbReference type="SUPFAM" id="SSF53659">
    <property type="entry name" value="Isocitrate/Isopropylmalate dehydrogenase-like"/>
    <property type="match status" value="1"/>
</dbReference>
<keyword evidence="6" id="KW-0443">Lipid metabolism</keyword>
<dbReference type="GO" id="GO:0006633">
    <property type="term" value="P:fatty acid biosynthetic process"/>
    <property type="evidence" value="ECO:0007669"/>
    <property type="project" value="InterPro"/>
</dbReference>
<evidence type="ECO:0000256" key="3">
    <source>
        <dbReference type="ARBA" id="ARBA00022490"/>
    </source>
</evidence>
<evidence type="ECO:0000256" key="10">
    <source>
        <dbReference type="ARBA" id="ARBA00046608"/>
    </source>
</evidence>
<dbReference type="PANTHER" id="PTHR30100:SF1">
    <property type="entry name" value="PHOSPHATE ACYLTRANSFERASE"/>
    <property type="match status" value="1"/>
</dbReference>
<sequence length="318" mass="33212">MKIAVDAMGGDYAPAEVIAGAVEWAKNTSNQVILVGQQESIAKELEKYVYDRSLLTIVNASQVIGMDEQPALALRKKKDASIIVATGLVKQGLADAVVSCGSTGAQMAAALFLLGRMEGVERPPIGVSIPNQSGGTTLLMDVGANVDCKASQLLQFAALGSAYAASVQDIDNPRVALLNNGEEEGKGNSVSVEAYAMLSAQKSLNFIGNIEGRDLFSAKSDVIICDGFTGNIVLKSIEGLAVFVAQLIGKEYGMVPKALARLDYTQVGGAPLLGVKGISVVCHGSSRSNSVYSGINIAGACIDNNMVQRQQETIKSLI</sequence>
<evidence type="ECO:0000256" key="5">
    <source>
        <dbReference type="ARBA" id="ARBA00022679"/>
    </source>
</evidence>
<protein>
    <recommendedName>
        <fullName evidence="9">phosphate acyltransferase</fullName>
        <ecNumber evidence="9">2.3.1.274</ecNumber>
    </recommendedName>
</protein>
<comment type="subcellular location">
    <subcellularLocation>
        <location evidence="2">Cytoplasm</location>
    </subcellularLocation>
</comment>
<dbReference type="InterPro" id="IPR003664">
    <property type="entry name" value="FA_synthesis"/>
</dbReference>
<dbReference type="EMBL" id="LNQE01001895">
    <property type="protein sequence ID" value="KUG03078.1"/>
    <property type="molecule type" value="Genomic_DNA"/>
</dbReference>
<evidence type="ECO:0000256" key="2">
    <source>
        <dbReference type="ARBA" id="ARBA00004496"/>
    </source>
</evidence>
<comment type="subunit">
    <text evidence="10">Homodimer. Probably interacts with PlsY.</text>
</comment>
<evidence type="ECO:0000256" key="8">
    <source>
        <dbReference type="ARBA" id="ARBA00023264"/>
    </source>
</evidence>
<evidence type="ECO:0000256" key="9">
    <source>
        <dbReference type="ARBA" id="ARBA00024069"/>
    </source>
</evidence>
<dbReference type="Gene3D" id="3.40.718.10">
    <property type="entry name" value="Isopropylmalate Dehydrogenase"/>
    <property type="match status" value="1"/>
</dbReference>
<dbReference type="HAMAP" id="MF_00019">
    <property type="entry name" value="PlsX"/>
    <property type="match status" value="1"/>
</dbReference>
<dbReference type="NCBIfam" id="TIGR00182">
    <property type="entry name" value="plsX"/>
    <property type="match status" value="1"/>
</dbReference>
<accession>A0A0W8E3U7</accession>
<organism evidence="11">
    <name type="scientific">hydrocarbon metagenome</name>
    <dbReference type="NCBI Taxonomy" id="938273"/>
    <lineage>
        <taxon>unclassified sequences</taxon>
        <taxon>metagenomes</taxon>
        <taxon>ecological metagenomes</taxon>
    </lineage>
</organism>
<proteinExistence type="inferred from homology"/>
<dbReference type="InterPro" id="IPR012281">
    <property type="entry name" value="Phospholipid_synth_PlsX-like"/>
</dbReference>
<name>A0A0W8E3U7_9ZZZZ</name>
<reference evidence="11" key="1">
    <citation type="journal article" date="2015" name="Proc. Natl. Acad. Sci. U.S.A.">
        <title>Networks of energetic and metabolic interactions define dynamics in microbial communities.</title>
        <authorList>
            <person name="Embree M."/>
            <person name="Liu J.K."/>
            <person name="Al-Bassam M.M."/>
            <person name="Zengler K."/>
        </authorList>
    </citation>
    <scope>NUCLEOTIDE SEQUENCE</scope>
</reference>
<evidence type="ECO:0000256" key="4">
    <source>
        <dbReference type="ARBA" id="ARBA00022516"/>
    </source>
</evidence>
<dbReference type="AlphaFoldDB" id="A0A0W8E3U7"/>
<comment type="caution">
    <text evidence="11">The sequence shown here is derived from an EMBL/GenBank/DDBJ whole genome shotgun (WGS) entry which is preliminary data.</text>
</comment>
<dbReference type="PANTHER" id="PTHR30100">
    <property type="entry name" value="FATTY ACID/PHOSPHOLIPID SYNTHESIS PROTEIN PLSX"/>
    <property type="match status" value="1"/>
</dbReference>
<keyword evidence="4" id="KW-0444">Lipid biosynthesis</keyword>